<comment type="caution">
    <text evidence="2">The sequence shown here is derived from an EMBL/GenBank/DDBJ whole genome shotgun (WGS) entry which is preliminary data.</text>
</comment>
<sequence length="87" mass="9015">MAGSELRAGFTGAPRNADTIAAKAADAAHAVKEQALSAKDAAADHPHSLTLVLALAGVAGFLIGHLSGFRAAERQLAPPEPSKRRYW</sequence>
<keyword evidence="1" id="KW-1133">Transmembrane helix</keyword>
<evidence type="ECO:0000313" key="2">
    <source>
        <dbReference type="EMBL" id="OJG00546.1"/>
    </source>
</evidence>
<protein>
    <submittedName>
        <fullName evidence="2">Uncharacterized protein</fullName>
    </submittedName>
</protein>
<dbReference type="EMBL" id="LSRP01000024">
    <property type="protein sequence ID" value="OJG00546.1"/>
    <property type="molecule type" value="Genomic_DNA"/>
</dbReference>
<reference evidence="2 3" key="1">
    <citation type="submission" date="2016-02" db="EMBL/GenBank/DDBJ databases">
        <title>Genome sequencing of a beta-galactosidase producing bacteria Rhizobium sp. 59.</title>
        <authorList>
            <person name="Wang D."/>
            <person name="Kot W."/>
            <person name="Qin Y."/>
            <person name="Hansen L."/>
            <person name="Naqvi K."/>
            <person name="Rensing C."/>
        </authorList>
    </citation>
    <scope>NUCLEOTIDE SEQUENCE [LARGE SCALE GENOMIC DNA]</scope>
    <source>
        <strain evidence="2 3">59</strain>
    </source>
</reference>
<accession>A0A657LYV1</accession>
<name>A0A657LYV1_9HYPH</name>
<gene>
    <name evidence="2" type="ORF">AX760_10275</name>
</gene>
<dbReference type="AlphaFoldDB" id="A0A657LYV1"/>
<organism evidence="2 3">
    <name type="scientific">Pararhizobium antarcticum</name>
    <dbReference type="NCBI Taxonomy" id="1798805"/>
    <lineage>
        <taxon>Bacteria</taxon>
        <taxon>Pseudomonadati</taxon>
        <taxon>Pseudomonadota</taxon>
        <taxon>Alphaproteobacteria</taxon>
        <taxon>Hyphomicrobiales</taxon>
        <taxon>Rhizobiaceae</taxon>
        <taxon>Rhizobium/Agrobacterium group</taxon>
        <taxon>Pararhizobium</taxon>
    </lineage>
</organism>
<dbReference type="RefSeq" id="WP_071831360.1">
    <property type="nucleotide sequence ID" value="NZ_LSRP01000024.1"/>
</dbReference>
<keyword evidence="3" id="KW-1185">Reference proteome</keyword>
<dbReference type="Proteomes" id="UP000182661">
    <property type="component" value="Unassembled WGS sequence"/>
</dbReference>
<evidence type="ECO:0000256" key="1">
    <source>
        <dbReference type="SAM" id="Phobius"/>
    </source>
</evidence>
<keyword evidence="1" id="KW-0472">Membrane</keyword>
<evidence type="ECO:0000313" key="3">
    <source>
        <dbReference type="Proteomes" id="UP000182661"/>
    </source>
</evidence>
<feature type="transmembrane region" description="Helical" evidence="1">
    <location>
        <begin position="49"/>
        <end position="69"/>
    </location>
</feature>
<proteinExistence type="predicted"/>
<keyword evidence="1" id="KW-0812">Transmembrane</keyword>